<proteinExistence type="predicted"/>
<evidence type="ECO:0000256" key="1">
    <source>
        <dbReference type="SAM" id="MobiDB-lite"/>
    </source>
</evidence>
<dbReference type="STRING" id="1255658.FM114_15245"/>
<evidence type="ECO:0000313" key="3">
    <source>
        <dbReference type="Proteomes" id="UP000188342"/>
    </source>
</evidence>
<keyword evidence="3" id="KW-1185">Reference proteome</keyword>
<sequence>MHLEPLLQRPLSMMGITILRWIGLTEGRWAVDRPDLQGMDGIRGRLPVARRAGWGRPPNHDGRCHDAAGEGRDQR</sequence>
<dbReference type="EMBL" id="FUKQ01000059">
    <property type="protein sequence ID" value="SJN44600.1"/>
    <property type="molecule type" value="Genomic_DNA"/>
</dbReference>
<protein>
    <submittedName>
        <fullName evidence="2">Uncharacterized protein</fullName>
    </submittedName>
</protein>
<evidence type="ECO:0000313" key="2">
    <source>
        <dbReference type="EMBL" id="SJN44600.1"/>
    </source>
</evidence>
<feature type="region of interest" description="Disordered" evidence="1">
    <location>
        <begin position="50"/>
        <end position="75"/>
    </location>
</feature>
<name>A0A1R4KJS3_9ACTN</name>
<feature type="compositionally biased region" description="Basic and acidic residues" evidence="1">
    <location>
        <begin position="58"/>
        <end position="75"/>
    </location>
</feature>
<organism evidence="2 3">
    <name type="scientific">Luteococcus japonicus LSP_Lj1</name>
    <dbReference type="NCBI Taxonomy" id="1255658"/>
    <lineage>
        <taxon>Bacteria</taxon>
        <taxon>Bacillati</taxon>
        <taxon>Actinomycetota</taxon>
        <taxon>Actinomycetes</taxon>
        <taxon>Propionibacteriales</taxon>
        <taxon>Propionibacteriaceae</taxon>
        <taxon>Luteococcus</taxon>
    </lineage>
</organism>
<accession>A0A1R4KJS3</accession>
<dbReference type="Proteomes" id="UP000188342">
    <property type="component" value="Unassembled WGS sequence"/>
</dbReference>
<dbReference type="AlphaFoldDB" id="A0A1R4KJS3"/>
<gene>
    <name evidence="2" type="ORF">FM114_15245</name>
</gene>
<reference evidence="2 3" key="1">
    <citation type="submission" date="2017-02" db="EMBL/GenBank/DDBJ databases">
        <authorList>
            <person name="Peterson S.W."/>
        </authorList>
    </citation>
    <scope>NUCLEOTIDE SEQUENCE [LARGE SCALE GENOMIC DNA]</scope>
    <source>
        <strain evidence="2 3">LSP_Lj1</strain>
    </source>
</reference>